<dbReference type="GeneID" id="8441744"/>
<dbReference type="Pfam" id="PF24681">
    <property type="entry name" value="Kelch_KLHDC2_KLHL20_DRC7"/>
    <property type="match status" value="1"/>
</dbReference>
<reference evidence="7" key="1">
    <citation type="journal article" date="2009" name="Genome Res.">
        <title>Comparative genomic analyses of the human fungal pathogens Coccidioides and their relatives.</title>
        <authorList>
            <person name="Sharpton T.J."/>
            <person name="Stajich J.E."/>
            <person name="Rounsley S.D."/>
            <person name="Gardner M.J."/>
            <person name="Wortman J.R."/>
            <person name="Jordar V.S."/>
            <person name="Maiti R."/>
            <person name="Kodira C.D."/>
            <person name="Neafsey D.E."/>
            <person name="Zeng Q."/>
            <person name="Hung C.-Y."/>
            <person name="McMahan C."/>
            <person name="Muszewska A."/>
            <person name="Grynberg M."/>
            <person name="Mandel M.A."/>
            <person name="Kellner E.M."/>
            <person name="Barker B.M."/>
            <person name="Galgiani J.N."/>
            <person name="Orbach M.J."/>
            <person name="Kirkland T.N."/>
            <person name="Cole G.T."/>
            <person name="Henn M.R."/>
            <person name="Birren B.W."/>
            <person name="Taylor J.W."/>
        </authorList>
    </citation>
    <scope>NUCLEOTIDE SEQUENCE [LARGE SCALE GENOMIC DNA]</scope>
    <source>
        <strain evidence="7">UAMH 1704</strain>
    </source>
</reference>
<dbReference type="PANTHER" id="PTHR46093:SF18">
    <property type="entry name" value="FIBRONECTIN TYPE-III DOMAIN-CONTAINING PROTEIN"/>
    <property type="match status" value="1"/>
</dbReference>
<accession>C4JK24</accession>
<name>C4JK24_UNCRE</name>
<dbReference type="PANTHER" id="PTHR46093">
    <property type="entry name" value="ACYL-COA-BINDING DOMAIN-CONTAINING PROTEIN 5"/>
    <property type="match status" value="1"/>
</dbReference>
<dbReference type="Gene3D" id="2.120.10.80">
    <property type="entry name" value="Kelch-type beta propeller"/>
    <property type="match status" value="2"/>
</dbReference>
<dbReference type="KEGG" id="ure:UREG_01981"/>
<evidence type="ECO:0008006" key="8">
    <source>
        <dbReference type="Google" id="ProtNLM"/>
    </source>
</evidence>
<proteinExistence type="predicted"/>
<keyword evidence="7" id="KW-1185">Reference proteome</keyword>
<feature type="region of interest" description="Disordered" evidence="3">
    <location>
        <begin position="163"/>
        <end position="186"/>
    </location>
</feature>
<feature type="transmembrane region" description="Helical" evidence="4">
    <location>
        <begin position="529"/>
        <end position="555"/>
    </location>
</feature>
<keyword evidence="4" id="KW-0472">Membrane</keyword>
<evidence type="ECO:0000313" key="6">
    <source>
        <dbReference type="EMBL" id="EEP77132.1"/>
    </source>
</evidence>
<dbReference type="OrthoDB" id="10251809at2759"/>
<evidence type="ECO:0000256" key="2">
    <source>
        <dbReference type="ARBA" id="ARBA00022737"/>
    </source>
</evidence>
<evidence type="ECO:0000256" key="5">
    <source>
        <dbReference type="SAM" id="SignalP"/>
    </source>
</evidence>
<keyword evidence="5" id="KW-0732">Signal</keyword>
<dbReference type="OMA" id="ATFTQMN"/>
<gene>
    <name evidence="6" type="ORF">UREG_01981</name>
</gene>
<dbReference type="InterPro" id="IPR015915">
    <property type="entry name" value="Kelch-typ_b-propeller"/>
</dbReference>
<keyword evidence="4" id="KW-1133">Transmembrane helix</keyword>
<feature type="chain" id="PRO_5002939260" description="Kelch repeat protein" evidence="5">
    <location>
        <begin position="21"/>
        <end position="663"/>
    </location>
</feature>
<dbReference type="AlphaFoldDB" id="C4JK24"/>
<feature type="region of interest" description="Disordered" evidence="3">
    <location>
        <begin position="498"/>
        <end position="522"/>
    </location>
</feature>
<keyword evidence="4" id="KW-0812">Transmembrane</keyword>
<evidence type="ECO:0000313" key="7">
    <source>
        <dbReference type="Proteomes" id="UP000002058"/>
    </source>
</evidence>
<dbReference type="eggNOG" id="ENOG502RM13">
    <property type="taxonomic scope" value="Eukaryota"/>
</dbReference>
<protein>
    <recommendedName>
        <fullName evidence="8">Kelch repeat protein</fullName>
    </recommendedName>
</protein>
<evidence type="ECO:0000256" key="1">
    <source>
        <dbReference type="ARBA" id="ARBA00022441"/>
    </source>
</evidence>
<sequence>MVLWLMSVLSMRQLLILTLAMSSFGRKWESWNKIGILGVDGKTLAKREDSPTDVCKRWSQQAAIVNGTLYIYGGRSTSQSSQSDNTWNNDFLSLDLGNDWDISSPKLKGLKKPSGPPPVSNGYLWNSHTSLFLYGGEFSDNPPADPVEFVLWEYDILSGEWKEHTNPTTSRGRNSDGGGKPVQRSAEGAGIGVAQLGRGWYFGGHLDGYTTKGWSQSIARVYLKSMIEYTFPGYSNDQVEIGGDSRVAGADGIWRNITEGGLQDSAGFTERADGVFVYVPGYGKEGIILGLAGGTNETFTSMNVIDIYDIANSTWYKQATSGTTPDIRVNPCAVAASAADGSSTQVYLYGGQNLIPFGRQKQYDDMWILTVPSFTWVKVDTDGQSVPPARAGHTCNIWNSQIVVVGGYVGQDLSCDSPGIYVFDASELRWQTKYTALEGGNFLNQQHSQKDGKNGLSGSYGYRVPKAVQSVIGGDDLGKATVTTPAVHVTEGPIATGTPITYTVPNSSPTGGPGNSSQHPNGESNGLNVAAIAAGVVAGCLAILAAYLGFCTYVYRKQLALYKHHVAAAQRASDGSRYGDKLSHLWPKENLSVHDRSIAGSSSGATMTPAAAAAHAFAASEYSRGARPGSANSSTDDLLAGQEPTFLGVMLNPRRSLRVINKD</sequence>
<dbReference type="RefSeq" id="XP_002542465.1">
    <property type="nucleotide sequence ID" value="XM_002542419.1"/>
</dbReference>
<dbReference type="InParanoid" id="C4JK24"/>
<dbReference type="SUPFAM" id="SSF117281">
    <property type="entry name" value="Kelch motif"/>
    <property type="match status" value="1"/>
</dbReference>
<evidence type="ECO:0000256" key="3">
    <source>
        <dbReference type="SAM" id="MobiDB-lite"/>
    </source>
</evidence>
<keyword evidence="2" id="KW-0677">Repeat</keyword>
<organism evidence="6 7">
    <name type="scientific">Uncinocarpus reesii (strain UAMH 1704)</name>
    <dbReference type="NCBI Taxonomy" id="336963"/>
    <lineage>
        <taxon>Eukaryota</taxon>
        <taxon>Fungi</taxon>
        <taxon>Dikarya</taxon>
        <taxon>Ascomycota</taxon>
        <taxon>Pezizomycotina</taxon>
        <taxon>Eurotiomycetes</taxon>
        <taxon>Eurotiomycetidae</taxon>
        <taxon>Onygenales</taxon>
        <taxon>Onygenaceae</taxon>
        <taxon>Uncinocarpus</taxon>
    </lineage>
</organism>
<dbReference type="VEuPathDB" id="FungiDB:UREG_01981"/>
<feature type="signal peptide" evidence="5">
    <location>
        <begin position="1"/>
        <end position="20"/>
    </location>
</feature>
<keyword evidence="1" id="KW-0880">Kelch repeat</keyword>
<dbReference type="EMBL" id="CH476615">
    <property type="protein sequence ID" value="EEP77132.1"/>
    <property type="molecule type" value="Genomic_DNA"/>
</dbReference>
<dbReference type="HOGENOM" id="CLU_012508_0_0_1"/>
<dbReference type="Proteomes" id="UP000002058">
    <property type="component" value="Unassembled WGS sequence"/>
</dbReference>
<evidence type="ECO:0000256" key="4">
    <source>
        <dbReference type="SAM" id="Phobius"/>
    </source>
</evidence>